<name>A0ABM9ETM6_9BACI</name>
<proteinExistence type="predicted"/>
<sequence>MNRKIVLAAGTGFLGQSLAHFLESKGYQGIEIFIINRKLGSCLTPKPTNISFH</sequence>
<evidence type="ECO:0000313" key="1">
    <source>
        <dbReference type="EMBL" id="CAH2716023.1"/>
    </source>
</evidence>
<dbReference type="Proteomes" id="UP000838308">
    <property type="component" value="Unassembled WGS sequence"/>
</dbReference>
<dbReference type="RefSeq" id="WP_248736284.1">
    <property type="nucleotide sequence ID" value="NZ_CALBWS010000022.1"/>
</dbReference>
<reference evidence="1" key="1">
    <citation type="submission" date="2022-04" db="EMBL/GenBank/DDBJ databases">
        <authorList>
            <person name="Criscuolo A."/>
        </authorList>
    </citation>
    <scope>NUCLEOTIDE SEQUENCE</scope>
    <source>
        <strain evidence="1">CIP111895</strain>
    </source>
</reference>
<evidence type="ECO:0000313" key="2">
    <source>
        <dbReference type="Proteomes" id="UP000838308"/>
    </source>
</evidence>
<gene>
    <name evidence="1" type="ORF">BACCIP111895_03207</name>
</gene>
<comment type="caution">
    <text evidence="1">The sequence shown here is derived from an EMBL/GenBank/DDBJ whole genome shotgun (WGS) entry which is preliminary data.</text>
</comment>
<evidence type="ECO:0008006" key="3">
    <source>
        <dbReference type="Google" id="ProtNLM"/>
    </source>
</evidence>
<accession>A0ABM9ETM6</accession>
<protein>
    <recommendedName>
        <fullName evidence="3">NAD-dependent epimerase/dehydratase domain-containing protein</fullName>
    </recommendedName>
</protein>
<keyword evidence="2" id="KW-1185">Reference proteome</keyword>
<dbReference type="EMBL" id="CALBWS010000022">
    <property type="protein sequence ID" value="CAH2716023.1"/>
    <property type="molecule type" value="Genomic_DNA"/>
</dbReference>
<organism evidence="1 2">
    <name type="scientific">Neobacillus rhizosphaerae</name>
    <dbReference type="NCBI Taxonomy" id="2880965"/>
    <lineage>
        <taxon>Bacteria</taxon>
        <taxon>Bacillati</taxon>
        <taxon>Bacillota</taxon>
        <taxon>Bacilli</taxon>
        <taxon>Bacillales</taxon>
        <taxon>Bacillaceae</taxon>
        <taxon>Neobacillus</taxon>
    </lineage>
</organism>